<reference evidence="2 3" key="1">
    <citation type="journal article" date="2016" name="Genome Biol. Evol.">
        <title>Gene Family Evolution Reflects Adaptation to Soil Environmental Stressors in the Genome of the Collembolan Orchesella cincta.</title>
        <authorList>
            <person name="Faddeeva-Vakhrusheva A."/>
            <person name="Derks M.F."/>
            <person name="Anvar S.Y."/>
            <person name="Agamennone V."/>
            <person name="Suring W."/>
            <person name="Smit S."/>
            <person name="van Straalen N.M."/>
            <person name="Roelofs D."/>
        </authorList>
    </citation>
    <scope>NUCLEOTIDE SEQUENCE [LARGE SCALE GENOMIC DNA]</scope>
    <source>
        <tissue evidence="2">Mixed pool</tissue>
    </source>
</reference>
<dbReference type="EMBL" id="LJIJ01000325">
    <property type="protein sequence ID" value="ODM98766.1"/>
    <property type="molecule type" value="Genomic_DNA"/>
</dbReference>
<dbReference type="AlphaFoldDB" id="A0A1D2N0F2"/>
<dbReference type="InterPro" id="IPR032675">
    <property type="entry name" value="LRR_dom_sf"/>
</dbReference>
<evidence type="ECO:0000256" key="1">
    <source>
        <dbReference type="SAM" id="MobiDB-lite"/>
    </source>
</evidence>
<feature type="compositionally biased region" description="Acidic residues" evidence="1">
    <location>
        <begin position="433"/>
        <end position="453"/>
    </location>
</feature>
<protein>
    <submittedName>
        <fullName evidence="2">Uncharacterized protein</fullName>
    </submittedName>
</protein>
<sequence>MTGLETVKKREKEEVTKEVPGWLEPERNPLLNSVVLQVFFEHAPVDILKNCREVCKEWWKLSLGRFRETHKIVMKKKRIDKYVEWVDLPNDPYGFEKHPFSKYKVEKDTHRPGFKRGVVTIQEFWTKFGGRMKQLEIKREWFDGSETFRRILFELTPNLEVLSLCENGYEHCLDDEIHNEFFFNLGNVLPRPNLKSLKVTLLDGHSETGLAGPVGGREARDAISLEEYLPLSWMRVLAHFPFLKELLLEQVDLDPLEVNYDSPEYEELNIILFMIRHLKVDRPATHFVLERLNILNAQKEALYEFPWNTLLKLERLGFPLTSLVFDVGVITDEQLFQDLLQLYAATLRNLTIARAPLAPPFTTFPFEVSLEFMSELRLYGPIAPNMLFLKYTPNLKLLHLMKFDAAKKPYGIASRKVSEASDSENEERARDTNDDDEENSGYDGDGEESDTQEVEQTPVPFNCLHHHLTNTNLAEFGQILLPKLEEFVTDDEGCTTEQLGALTRVMPNLKRLGIGVKTEAFRVICENWTNLAWLEIRIEKTNLLDAAILGLSFGMSKQPVFCLPHLQYLRHLKIDMIHTDAAIYNGIFKLPHLTSLEGNCAFSVSEAAFGDLVSKFPLPLSTISRPSITFN</sequence>
<accession>A0A1D2N0F2</accession>
<evidence type="ECO:0000313" key="3">
    <source>
        <dbReference type="Proteomes" id="UP000094527"/>
    </source>
</evidence>
<dbReference type="Gene3D" id="3.80.10.10">
    <property type="entry name" value="Ribonuclease Inhibitor"/>
    <property type="match status" value="1"/>
</dbReference>
<keyword evidence="3" id="KW-1185">Reference proteome</keyword>
<feature type="region of interest" description="Disordered" evidence="1">
    <location>
        <begin position="414"/>
        <end position="455"/>
    </location>
</feature>
<proteinExistence type="predicted"/>
<evidence type="ECO:0000313" key="2">
    <source>
        <dbReference type="EMBL" id="ODM98766.1"/>
    </source>
</evidence>
<name>A0A1D2N0F2_ORCCI</name>
<dbReference type="Proteomes" id="UP000094527">
    <property type="component" value="Unassembled WGS sequence"/>
</dbReference>
<gene>
    <name evidence="2" type="ORF">Ocin01_07913</name>
</gene>
<comment type="caution">
    <text evidence="2">The sequence shown here is derived from an EMBL/GenBank/DDBJ whole genome shotgun (WGS) entry which is preliminary data.</text>
</comment>
<organism evidence="2 3">
    <name type="scientific">Orchesella cincta</name>
    <name type="common">Springtail</name>
    <name type="synonym">Podura cincta</name>
    <dbReference type="NCBI Taxonomy" id="48709"/>
    <lineage>
        <taxon>Eukaryota</taxon>
        <taxon>Metazoa</taxon>
        <taxon>Ecdysozoa</taxon>
        <taxon>Arthropoda</taxon>
        <taxon>Hexapoda</taxon>
        <taxon>Collembola</taxon>
        <taxon>Entomobryomorpha</taxon>
        <taxon>Entomobryoidea</taxon>
        <taxon>Orchesellidae</taxon>
        <taxon>Orchesellinae</taxon>
        <taxon>Orchesella</taxon>
    </lineage>
</organism>